<keyword evidence="2" id="KW-1185">Reference proteome</keyword>
<dbReference type="AlphaFoldDB" id="A0A919PV31"/>
<evidence type="ECO:0000313" key="1">
    <source>
        <dbReference type="EMBL" id="GIG50737.1"/>
    </source>
</evidence>
<accession>A0A919PV31</accession>
<organism evidence="1 2">
    <name type="scientific">Dactylosporangium siamense</name>
    <dbReference type="NCBI Taxonomy" id="685454"/>
    <lineage>
        <taxon>Bacteria</taxon>
        <taxon>Bacillati</taxon>
        <taxon>Actinomycetota</taxon>
        <taxon>Actinomycetes</taxon>
        <taxon>Micromonosporales</taxon>
        <taxon>Micromonosporaceae</taxon>
        <taxon>Dactylosporangium</taxon>
    </lineage>
</organism>
<evidence type="ECO:0000313" key="2">
    <source>
        <dbReference type="Proteomes" id="UP000660611"/>
    </source>
</evidence>
<dbReference type="Gene3D" id="3.40.1500.20">
    <property type="match status" value="1"/>
</dbReference>
<reference evidence="1" key="1">
    <citation type="submission" date="2021-01" db="EMBL/GenBank/DDBJ databases">
        <title>Whole genome shotgun sequence of Dactylosporangium siamense NBRC 106093.</title>
        <authorList>
            <person name="Komaki H."/>
            <person name="Tamura T."/>
        </authorList>
    </citation>
    <scope>NUCLEOTIDE SEQUENCE</scope>
    <source>
        <strain evidence="1">NBRC 106093</strain>
    </source>
</reference>
<dbReference type="Proteomes" id="UP000660611">
    <property type="component" value="Unassembled WGS sequence"/>
</dbReference>
<dbReference type="RefSeq" id="WP_203852371.1">
    <property type="nucleotide sequence ID" value="NZ_BAAAVW010000014.1"/>
</dbReference>
<name>A0A919PV31_9ACTN</name>
<dbReference type="EMBL" id="BONQ01000138">
    <property type="protein sequence ID" value="GIG50737.1"/>
    <property type="molecule type" value="Genomic_DNA"/>
</dbReference>
<protein>
    <recommendedName>
        <fullName evidence="3">Red chlorophyll catabolite reductase</fullName>
    </recommendedName>
</protein>
<comment type="caution">
    <text evidence="1">The sequence shown here is derived from an EMBL/GenBank/DDBJ whole genome shotgun (WGS) entry which is preliminary data.</text>
</comment>
<sequence length="242" mass="26090">MSLPFALATRALDAILAQQPLTEVGSPYRELRSPMSPAPVGTMRVWEGSGGISRMVYVGLTVPPINLDSHMVFAFTAPKSGVPHFTLDSVYGGAYYAYHLDLIPRAELSSHLSYMDSAYHPLTALYEEASQREGLSRAHIGPRQHALMSPWMLVHRADEAAFQGMNPIVDAYVSHWLGLVSAGLPSPVVESLGDTDLAARDATVRANLFSPAVDPVWAQVSRLLGEPASDGIRDVLIGGPLT</sequence>
<proteinExistence type="predicted"/>
<gene>
    <name evidence="1" type="ORF">Dsi01nite_087780</name>
</gene>
<evidence type="ECO:0008006" key="3">
    <source>
        <dbReference type="Google" id="ProtNLM"/>
    </source>
</evidence>